<protein>
    <submittedName>
        <fullName evidence="1">Uncharacterized protein</fullName>
    </submittedName>
</protein>
<reference evidence="1 2" key="1">
    <citation type="journal article" date="2022" name="Hortic Res">
        <title>A haplotype resolved chromosomal level avocado genome allows analysis of novel avocado genes.</title>
        <authorList>
            <person name="Nath O."/>
            <person name="Fletcher S.J."/>
            <person name="Hayward A."/>
            <person name="Shaw L.M."/>
            <person name="Masouleh A.K."/>
            <person name="Furtado A."/>
            <person name="Henry R.J."/>
            <person name="Mitter N."/>
        </authorList>
    </citation>
    <scope>NUCLEOTIDE SEQUENCE [LARGE SCALE GENOMIC DNA]</scope>
    <source>
        <strain evidence="2">cv. Hass</strain>
    </source>
</reference>
<gene>
    <name evidence="1" type="ORF">MRB53_026837</name>
</gene>
<evidence type="ECO:0000313" key="2">
    <source>
        <dbReference type="Proteomes" id="UP001234297"/>
    </source>
</evidence>
<dbReference type="EMBL" id="CM056816">
    <property type="protein sequence ID" value="KAJ8633501.1"/>
    <property type="molecule type" value="Genomic_DNA"/>
</dbReference>
<sequence length="202" mass="22142">MASTPNHHHTRTSNQEEEDADCMFAMQLASASVVPMALKAAIELDLLEIMARAGPGAHLPTTQMASQLPTHNPDAPTMLDRILRLLASYSILTCSLVAVEDGRIQRLYGLTPVCKFLTKNRDGFSIAPLLVMNHDKVFMETWKRHNPSDKSASHLTTVARNRPLAAVVYRGGASYGVDCSNGYAGEEQMEVLHMVKRRSGAP</sequence>
<comment type="caution">
    <text evidence="1">The sequence shown here is derived from an EMBL/GenBank/DDBJ whole genome shotgun (WGS) entry which is preliminary data.</text>
</comment>
<dbReference type="Proteomes" id="UP001234297">
    <property type="component" value="Chromosome 8"/>
</dbReference>
<proteinExistence type="predicted"/>
<organism evidence="1 2">
    <name type="scientific">Persea americana</name>
    <name type="common">Avocado</name>
    <dbReference type="NCBI Taxonomy" id="3435"/>
    <lineage>
        <taxon>Eukaryota</taxon>
        <taxon>Viridiplantae</taxon>
        <taxon>Streptophyta</taxon>
        <taxon>Embryophyta</taxon>
        <taxon>Tracheophyta</taxon>
        <taxon>Spermatophyta</taxon>
        <taxon>Magnoliopsida</taxon>
        <taxon>Magnoliidae</taxon>
        <taxon>Laurales</taxon>
        <taxon>Lauraceae</taxon>
        <taxon>Persea</taxon>
    </lineage>
</organism>
<evidence type="ECO:0000313" key="1">
    <source>
        <dbReference type="EMBL" id="KAJ8633501.1"/>
    </source>
</evidence>
<keyword evidence="2" id="KW-1185">Reference proteome</keyword>
<accession>A0ACC2LKJ1</accession>
<name>A0ACC2LKJ1_PERAE</name>